<dbReference type="WBParaSite" id="SPAL_0000850050.1">
    <property type="protein sequence ID" value="SPAL_0000850050.1"/>
    <property type="gene ID" value="SPAL_0000850050"/>
</dbReference>
<dbReference type="SUPFAM" id="SSF143990">
    <property type="entry name" value="YbiA-like"/>
    <property type="match status" value="1"/>
</dbReference>
<organism evidence="2 3">
    <name type="scientific">Strongyloides papillosus</name>
    <name type="common">Intestinal threadworm</name>
    <dbReference type="NCBI Taxonomy" id="174720"/>
    <lineage>
        <taxon>Eukaryota</taxon>
        <taxon>Metazoa</taxon>
        <taxon>Ecdysozoa</taxon>
        <taxon>Nematoda</taxon>
        <taxon>Chromadorea</taxon>
        <taxon>Rhabditida</taxon>
        <taxon>Tylenchina</taxon>
        <taxon>Panagrolaimomorpha</taxon>
        <taxon>Strongyloidoidea</taxon>
        <taxon>Strongyloididae</taxon>
        <taxon>Strongyloides</taxon>
    </lineage>
</organism>
<evidence type="ECO:0000313" key="3">
    <source>
        <dbReference type="WBParaSite" id="SPAL_0000850050.1"/>
    </source>
</evidence>
<reference evidence="3" key="1">
    <citation type="submission" date="2017-02" db="UniProtKB">
        <authorList>
            <consortium name="WormBaseParasite"/>
        </authorList>
    </citation>
    <scope>IDENTIFICATION</scope>
</reference>
<evidence type="ECO:0000259" key="1">
    <source>
        <dbReference type="Pfam" id="PF08719"/>
    </source>
</evidence>
<dbReference type="Proteomes" id="UP000046392">
    <property type="component" value="Unplaced"/>
</dbReference>
<dbReference type="Gene3D" id="1.10.357.40">
    <property type="entry name" value="YbiA-like"/>
    <property type="match status" value="1"/>
</dbReference>
<feature type="domain" description="NADAR" evidence="1">
    <location>
        <begin position="24"/>
        <end position="113"/>
    </location>
</feature>
<dbReference type="InterPro" id="IPR037238">
    <property type="entry name" value="YbiA-like_sf"/>
</dbReference>
<dbReference type="AlphaFoldDB" id="A0A0N5BRK3"/>
<keyword evidence="2" id="KW-1185">Reference proteome</keyword>
<name>A0A0N5BRK3_STREA</name>
<accession>A0A0N5BRK3</accession>
<dbReference type="InterPro" id="IPR012816">
    <property type="entry name" value="NADAR"/>
</dbReference>
<sequence>MQFISRAKQAILVIFTTAHPRISTAVYFHYERAQQLILNSKTGVEAKRLGKKNINFNDFDWDKVKIGVMEDAISCKFEVPRMLKHLEEFYKDGQRKRRFVEISASPYWGCNYNVINDAPDFYIVKIRWVTL</sequence>
<dbReference type="Pfam" id="PF08719">
    <property type="entry name" value="NADAR"/>
    <property type="match status" value="1"/>
</dbReference>
<evidence type="ECO:0000313" key="2">
    <source>
        <dbReference type="Proteomes" id="UP000046392"/>
    </source>
</evidence>
<dbReference type="CDD" id="cd15457">
    <property type="entry name" value="NADAR"/>
    <property type="match status" value="1"/>
</dbReference>
<proteinExistence type="predicted"/>
<protein>
    <submittedName>
        <fullName evidence="3">DUF1768 domain-containing protein</fullName>
    </submittedName>
</protein>